<protein>
    <submittedName>
        <fullName evidence="1">Uncharacterized protein</fullName>
    </submittedName>
</protein>
<evidence type="ECO:0000313" key="2">
    <source>
        <dbReference type="Proteomes" id="UP000315947"/>
    </source>
</evidence>
<dbReference type="Proteomes" id="UP000315947">
    <property type="component" value="Chromosome"/>
</dbReference>
<organism evidence="1 2">
    <name type="scientific">Shewanella psychropiezotolerans</name>
    <dbReference type="NCBI Taxonomy" id="2593655"/>
    <lineage>
        <taxon>Bacteria</taxon>
        <taxon>Pseudomonadati</taxon>
        <taxon>Pseudomonadota</taxon>
        <taxon>Gammaproteobacteria</taxon>
        <taxon>Alteromonadales</taxon>
        <taxon>Shewanellaceae</taxon>
        <taxon>Shewanella</taxon>
    </lineage>
</organism>
<sequence>MADFSWKNKISSIIDSAKQALAYSKIASLNLHIMDMDSAKGYAVIQFNLGNGIWICDLN</sequence>
<accession>A0ABX5WUJ7</accession>
<dbReference type="EMBL" id="CP041614">
    <property type="protein sequence ID" value="QDO82763.1"/>
    <property type="molecule type" value="Genomic_DNA"/>
</dbReference>
<name>A0ABX5WUJ7_9GAMM</name>
<gene>
    <name evidence="1" type="ORF">FM037_05355</name>
</gene>
<dbReference type="RefSeq" id="WP_144045149.1">
    <property type="nucleotide sequence ID" value="NZ_CP041614.1"/>
</dbReference>
<keyword evidence="2" id="KW-1185">Reference proteome</keyword>
<proteinExistence type="predicted"/>
<reference evidence="1 2" key="1">
    <citation type="submission" date="2019-07" db="EMBL/GenBank/DDBJ databases">
        <title>Shewanella sp. YLB-06 whole genomic sequence.</title>
        <authorList>
            <person name="Yu L."/>
        </authorList>
    </citation>
    <scope>NUCLEOTIDE SEQUENCE [LARGE SCALE GENOMIC DNA]</scope>
    <source>
        <strain evidence="1 2">YLB-06</strain>
    </source>
</reference>
<evidence type="ECO:0000313" key="1">
    <source>
        <dbReference type="EMBL" id="QDO82763.1"/>
    </source>
</evidence>